<feature type="compositionally biased region" description="Polar residues" evidence="4">
    <location>
        <begin position="137"/>
        <end position="152"/>
    </location>
</feature>
<evidence type="ECO:0000313" key="6">
    <source>
        <dbReference type="Proteomes" id="UP001237642"/>
    </source>
</evidence>
<evidence type="ECO:0000256" key="2">
    <source>
        <dbReference type="ARBA" id="ARBA00023054"/>
    </source>
</evidence>
<dbReference type="AlphaFoldDB" id="A0AAD8M7A3"/>
<accession>A0AAD8M7A3</accession>
<feature type="region of interest" description="Disordered" evidence="4">
    <location>
        <begin position="90"/>
        <end position="154"/>
    </location>
</feature>
<dbReference type="PANTHER" id="PTHR34224">
    <property type="entry name" value="INTERACTOR OF CONSTITUTIVE ACTIVE ROPS 2, CHLOROPLASTIC-RELATED"/>
    <property type="match status" value="1"/>
</dbReference>
<dbReference type="EMBL" id="JAUIZM010000010">
    <property type="protein sequence ID" value="KAK1362389.1"/>
    <property type="molecule type" value="Genomic_DNA"/>
</dbReference>
<feature type="coiled-coil region" evidence="3">
    <location>
        <begin position="217"/>
        <end position="307"/>
    </location>
</feature>
<organism evidence="5 6">
    <name type="scientific">Heracleum sosnowskyi</name>
    <dbReference type="NCBI Taxonomy" id="360622"/>
    <lineage>
        <taxon>Eukaryota</taxon>
        <taxon>Viridiplantae</taxon>
        <taxon>Streptophyta</taxon>
        <taxon>Embryophyta</taxon>
        <taxon>Tracheophyta</taxon>
        <taxon>Spermatophyta</taxon>
        <taxon>Magnoliopsida</taxon>
        <taxon>eudicotyledons</taxon>
        <taxon>Gunneridae</taxon>
        <taxon>Pentapetalae</taxon>
        <taxon>asterids</taxon>
        <taxon>campanulids</taxon>
        <taxon>Apiales</taxon>
        <taxon>Apiaceae</taxon>
        <taxon>Apioideae</taxon>
        <taxon>apioid superclade</taxon>
        <taxon>Tordylieae</taxon>
        <taxon>Tordyliinae</taxon>
        <taxon>Heracleum</taxon>
    </lineage>
</organism>
<reference evidence="5" key="1">
    <citation type="submission" date="2023-02" db="EMBL/GenBank/DDBJ databases">
        <title>Genome of toxic invasive species Heracleum sosnowskyi carries increased number of genes despite the absence of recent whole-genome duplications.</title>
        <authorList>
            <person name="Schelkunov M."/>
            <person name="Shtratnikova V."/>
            <person name="Makarenko M."/>
            <person name="Klepikova A."/>
            <person name="Omelchenko D."/>
            <person name="Novikova G."/>
            <person name="Obukhova E."/>
            <person name="Bogdanov V."/>
            <person name="Penin A."/>
            <person name="Logacheva M."/>
        </authorList>
    </citation>
    <scope>NUCLEOTIDE SEQUENCE</scope>
    <source>
        <strain evidence="5">Hsosn_3</strain>
        <tissue evidence="5">Leaf</tissue>
    </source>
</reference>
<feature type="compositionally biased region" description="Polar residues" evidence="4">
    <location>
        <begin position="8"/>
        <end position="28"/>
    </location>
</feature>
<reference evidence="5" key="2">
    <citation type="submission" date="2023-05" db="EMBL/GenBank/DDBJ databases">
        <authorList>
            <person name="Schelkunov M.I."/>
        </authorList>
    </citation>
    <scope>NUCLEOTIDE SEQUENCE</scope>
    <source>
        <strain evidence="5">Hsosn_3</strain>
        <tissue evidence="5">Leaf</tissue>
    </source>
</reference>
<dbReference type="Proteomes" id="UP001237642">
    <property type="component" value="Unassembled WGS sequence"/>
</dbReference>
<protein>
    <submittedName>
        <fullName evidence="5">Interactor of constitutive active ROPs 4</fullName>
    </submittedName>
</protein>
<evidence type="ECO:0000313" key="5">
    <source>
        <dbReference type="EMBL" id="KAK1362389.1"/>
    </source>
</evidence>
<proteinExistence type="inferred from homology"/>
<comment type="caution">
    <text evidence="5">The sequence shown here is derived from an EMBL/GenBank/DDBJ whole genome shotgun (WGS) entry which is preliminary data.</text>
</comment>
<evidence type="ECO:0000256" key="4">
    <source>
        <dbReference type="SAM" id="MobiDB-lite"/>
    </source>
</evidence>
<name>A0AAD8M7A3_9APIA</name>
<feature type="region of interest" description="Disordered" evidence="4">
    <location>
        <begin position="1"/>
        <end position="75"/>
    </location>
</feature>
<feature type="region of interest" description="Disordered" evidence="4">
    <location>
        <begin position="351"/>
        <end position="388"/>
    </location>
</feature>
<evidence type="ECO:0000256" key="1">
    <source>
        <dbReference type="ARBA" id="ARBA00009778"/>
    </source>
</evidence>
<sequence length="388" mass="42730">MPRLSRGSELSQRSPNLGDSRGSSQLRKSNSELDPCHRNTVSDKSSKLRGGRSPRGSQSDPVNQKRFGTRIAGLESQLQKAQEELKNLKDQLTSAQAAKEQAQQELEKNAAESIIPEADELVEEHSPPSEIEESNETDGNANENDNSCQQETDVFEVPVEKSGEEPKPGIGQQTEDNELNVELNLSTISAAITEPEKQIVNELALKNDEISLLIAKMGDKEIELDSVSQENEKLKTQLHEANLEISSARVKEEELILRLRQLEGELKTTQGEIVHSNELLETVEGAKEALEIEMTKLKVQTEQWRKAADAAAIVLAGDAEMNARGVSTRFESMDKHYCSAFEPPLGGFAGFGDSQGLDDDSDDGYGSGKKKSSGIRKFGDLWRKKSQK</sequence>
<dbReference type="PANTHER" id="PTHR34224:SF2">
    <property type="entry name" value="INTERACTOR OF CONSTITUTIVE ACTIVE ROPS 4"/>
    <property type="match status" value="1"/>
</dbReference>
<gene>
    <name evidence="5" type="ORF">POM88_046863</name>
</gene>
<keyword evidence="2 3" id="KW-0175">Coiled coil</keyword>
<feature type="compositionally biased region" description="Basic and acidic residues" evidence="4">
    <location>
        <begin position="377"/>
        <end position="388"/>
    </location>
</feature>
<feature type="compositionally biased region" description="Low complexity" evidence="4">
    <location>
        <begin position="95"/>
        <end position="104"/>
    </location>
</feature>
<dbReference type="InterPro" id="IPR029688">
    <property type="entry name" value="ICR"/>
</dbReference>
<comment type="similarity">
    <text evidence="1">Belongs to the ICR family.</text>
</comment>
<evidence type="ECO:0000256" key="3">
    <source>
        <dbReference type="SAM" id="Coils"/>
    </source>
</evidence>
<keyword evidence="6" id="KW-1185">Reference proteome</keyword>
<feature type="compositionally biased region" description="Basic and acidic residues" evidence="4">
    <location>
        <begin position="29"/>
        <end position="46"/>
    </location>
</feature>